<dbReference type="Proteomes" id="UP000682733">
    <property type="component" value="Unassembled WGS sequence"/>
</dbReference>
<feature type="region of interest" description="Disordered" evidence="5">
    <location>
        <begin position="57"/>
        <end position="78"/>
    </location>
</feature>
<comment type="caution">
    <text evidence="6">The sequence shown here is derived from an EMBL/GenBank/DDBJ whole genome shotgun (WGS) entry which is preliminary data.</text>
</comment>
<keyword evidence="4" id="KW-0482">Metalloprotease</keyword>
<dbReference type="SMART" id="SM01154">
    <property type="entry name" value="DUF1704"/>
    <property type="match status" value="1"/>
</dbReference>
<evidence type="ECO:0000313" key="6">
    <source>
        <dbReference type="EMBL" id="CAF1153265.1"/>
    </source>
</evidence>
<dbReference type="EMBL" id="CAJOBA010032154">
    <property type="protein sequence ID" value="CAF3962507.1"/>
    <property type="molecule type" value="Genomic_DNA"/>
</dbReference>
<name>A0A8S2E7I2_9BILA</name>
<comment type="cofactor">
    <cofactor evidence="1">
        <name>Zn(2+)</name>
        <dbReference type="ChEBI" id="CHEBI:29105"/>
    </cofactor>
</comment>
<dbReference type="Pfam" id="PF08014">
    <property type="entry name" value="MATCAP"/>
    <property type="match status" value="1"/>
</dbReference>
<dbReference type="GO" id="GO:0006508">
    <property type="term" value="P:proteolysis"/>
    <property type="evidence" value="ECO:0007669"/>
    <property type="project" value="UniProtKB-KW"/>
</dbReference>
<proteinExistence type="predicted"/>
<evidence type="ECO:0000256" key="4">
    <source>
        <dbReference type="ARBA" id="ARBA00023049"/>
    </source>
</evidence>
<dbReference type="InterPro" id="IPR012548">
    <property type="entry name" value="MATCAP"/>
</dbReference>
<accession>A0A8S2E7I2</accession>
<feature type="compositionally biased region" description="Low complexity" evidence="5">
    <location>
        <begin position="60"/>
        <end position="69"/>
    </location>
</feature>
<evidence type="ECO:0000313" key="7">
    <source>
        <dbReference type="EMBL" id="CAF3962507.1"/>
    </source>
</evidence>
<organism evidence="6 8">
    <name type="scientific">Didymodactylos carnosus</name>
    <dbReference type="NCBI Taxonomy" id="1234261"/>
    <lineage>
        <taxon>Eukaryota</taxon>
        <taxon>Metazoa</taxon>
        <taxon>Spiralia</taxon>
        <taxon>Gnathifera</taxon>
        <taxon>Rotifera</taxon>
        <taxon>Eurotatoria</taxon>
        <taxon>Bdelloidea</taxon>
        <taxon>Philodinida</taxon>
        <taxon>Philodinidae</taxon>
        <taxon>Didymodactylos</taxon>
    </lineage>
</organism>
<evidence type="ECO:0000313" key="8">
    <source>
        <dbReference type="Proteomes" id="UP000677228"/>
    </source>
</evidence>
<keyword evidence="2" id="KW-0645">Protease</keyword>
<dbReference type="AlphaFoldDB" id="A0A8S2E7I2"/>
<evidence type="ECO:0000256" key="1">
    <source>
        <dbReference type="ARBA" id="ARBA00001947"/>
    </source>
</evidence>
<reference evidence="6" key="1">
    <citation type="submission" date="2021-02" db="EMBL/GenBank/DDBJ databases">
        <authorList>
            <person name="Nowell W R."/>
        </authorList>
    </citation>
    <scope>NUCLEOTIDE SEQUENCE</scope>
</reference>
<dbReference type="PANTHER" id="PTHR31817:SF5">
    <property type="match status" value="1"/>
</dbReference>
<dbReference type="EMBL" id="CAJNOK010011988">
    <property type="protein sequence ID" value="CAF1153265.1"/>
    <property type="molecule type" value="Genomic_DNA"/>
</dbReference>
<gene>
    <name evidence="6" type="ORF">OVA965_LOCUS21715</name>
    <name evidence="7" type="ORF">TMI583_LOCUS22423</name>
</gene>
<protein>
    <submittedName>
        <fullName evidence="6">Uncharacterized protein</fullName>
    </submittedName>
</protein>
<dbReference type="PANTHER" id="PTHR31817">
    <property type="match status" value="1"/>
</dbReference>
<dbReference type="Proteomes" id="UP000677228">
    <property type="component" value="Unassembled WGS sequence"/>
</dbReference>
<keyword evidence="3" id="KW-0378">Hydrolase</keyword>
<evidence type="ECO:0000256" key="5">
    <source>
        <dbReference type="SAM" id="MobiDB-lite"/>
    </source>
</evidence>
<evidence type="ECO:0000256" key="2">
    <source>
        <dbReference type="ARBA" id="ARBA00022670"/>
    </source>
</evidence>
<sequence length="485" mass="56259">MHNNTQVFNEELSLVTILNCYLSWFVELHYAPLSLHSHFEMTSSTISQYTATASVQRKQTSSSDSSTTSSKHRIRSKSEISYCRKRSIVAEKNVLAKSGQQISVLERLPTLYRDALLPLNVNEAKDQFIKQNILPTFEFKVTEKRLKTLLNRNSIVKYDLYEEAKYVLEQVRQRYDTAEKYYQAAYGPQISTDTAKTLLEQYLMERKLYTNVTVTFAPGMVCSGRMIAYTKKNSNSNFAGKDRKFVMWVNNVKENIFLRRTGIICLANHEIETHYLRSFNEGLQPWFKDRAQFGLKDPNCRQILTTEEGLASLHTLIEAHQQYLFSSALSYYIICLANKLSFGELFIHLERYVKDPNQRWKHLVRIKQGFKDPNQIGAFSRDQCYFEGAVGILRNLATIDFRVLMSGKVSLQDLKRIQRIAHLNVIRLPSFMKDLDQYKKRLQKIAQLNGLLNQSLQKNITDIKKLIDVDISNERTRQSATCTML</sequence>
<evidence type="ECO:0000256" key="3">
    <source>
        <dbReference type="ARBA" id="ARBA00022801"/>
    </source>
</evidence>
<dbReference type="GO" id="GO:0008237">
    <property type="term" value="F:metallopeptidase activity"/>
    <property type="evidence" value="ECO:0007669"/>
    <property type="project" value="UniProtKB-KW"/>
</dbReference>